<sequence>MMNQATPHLGAESSLINNKSSNRRRQPEMGTALTFEWKASIRMSQYMGRANKALVSKQRHPVMMEHRRGGTYISHQDCSNQVFLPGKSHSIFGRQQAPPQGNPYFLSSPATHQGGILPDFARFFFFLTAVGRGPRLPNLTSFSHRNYPPLPPALIFFPLSRLVTAAPRHFLLPQPHTRQKPERAGAAGSLLLPAHKGRSPPPLHFQTPFSFIFSKPPLLWKTKPTPFFPSQEQNLLPLSHGLSPSPRPQLHFSFPATHTNTPHTQPIFPSVFSQTREPATADLPPSSPHKQPPLPLFSSPKPFPRFVSFAPKASRPAPPLAVVLPRGQATPPPTDTGDQTQLQPPSLSRQPHLKPLPQHQCSLFSLLSRSAAVLSLSATENTAFQPTADRSSLFHRPQATVSLISTDATKLPQAAAEQQQPATSSSPSTSDADRSTASPLHRSSNSQSKATPTDSDLFAFIPSNQ</sequence>
<dbReference type="EMBL" id="CM009307">
    <property type="protein sequence ID" value="KAI9378449.1"/>
    <property type="molecule type" value="Genomic_DNA"/>
</dbReference>
<reference evidence="1 2" key="1">
    <citation type="journal article" date="2006" name="Science">
        <title>The genome of black cottonwood, Populus trichocarpa (Torr. &amp; Gray).</title>
        <authorList>
            <person name="Tuskan G.A."/>
            <person name="Difazio S."/>
            <person name="Jansson S."/>
            <person name="Bohlmann J."/>
            <person name="Grigoriev I."/>
            <person name="Hellsten U."/>
            <person name="Putnam N."/>
            <person name="Ralph S."/>
            <person name="Rombauts S."/>
            <person name="Salamov A."/>
            <person name="Schein J."/>
            <person name="Sterck L."/>
            <person name="Aerts A."/>
            <person name="Bhalerao R.R."/>
            <person name="Bhalerao R.P."/>
            <person name="Blaudez D."/>
            <person name="Boerjan W."/>
            <person name="Brun A."/>
            <person name="Brunner A."/>
            <person name="Busov V."/>
            <person name="Campbell M."/>
            <person name="Carlson J."/>
            <person name="Chalot M."/>
            <person name="Chapman J."/>
            <person name="Chen G.L."/>
            <person name="Cooper D."/>
            <person name="Coutinho P.M."/>
            <person name="Couturier J."/>
            <person name="Covert S."/>
            <person name="Cronk Q."/>
            <person name="Cunningham R."/>
            <person name="Davis J."/>
            <person name="Degroeve S."/>
            <person name="Dejardin A."/>
            <person name="Depamphilis C."/>
            <person name="Detter J."/>
            <person name="Dirks B."/>
            <person name="Dubchak I."/>
            <person name="Duplessis S."/>
            <person name="Ehlting J."/>
            <person name="Ellis B."/>
            <person name="Gendler K."/>
            <person name="Goodstein D."/>
            <person name="Gribskov M."/>
            <person name="Grimwood J."/>
            <person name="Groover A."/>
            <person name="Gunter L."/>
            <person name="Hamberger B."/>
            <person name="Heinze B."/>
            <person name="Helariutta Y."/>
            <person name="Henrissat B."/>
            <person name="Holligan D."/>
            <person name="Holt R."/>
            <person name="Huang W."/>
            <person name="Islam-Faridi N."/>
            <person name="Jones S."/>
            <person name="Jones-Rhoades M."/>
            <person name="Jorgensen R."/>
            <person name="Joshi C."/>
            <person name="Kangasjarvi J."/>
            <person name="Karlsson J."/>
            <person name="Kelleher C."/>
            <person name="Kirkpatrick R."/>
            <person name="Kirst M."/>
            <person name="Kohler A."/>
            <person name="Kalluri U."/>
            <person name="Larimer F."/>
            <person name="Leebens-Mack J."/>
            <person name="Leple J.C."/>
            <person name="Locascio P."/>
            <person name="Lou Y."/>
            <person name="Lucas S."/>
            <person name="Martin F."/>
            <person name="Montanini B."/>
            <person name="Napoli C."/>
            <person name="Nelson D.R."/>
            <person name="Nelson C."/>
            <person name="Nieminen K."/>
            <person name="Nilsson O."/>
            <person name="Pereda V."/>
            <person name="Peter G."/>
            <person name="Philippe R."/>
            <person name="Pilate G."/>
            <person name="Poliakov A."/>
            <person name="Razumovskaya J."/>
            <person name="Richardson P."/>
            <person name="Rinaldi C."/>
            <person name="Ritland K."/>
            <person name="Rouze P."/>
            <person name="Ryaboy D."/>
            <person name="Schmutz J."/>
            <person name="Schrader J."/>
            <person name="Segerman B."/>
            <person name="Shin H."/>
            <person name="Siddiqui A."/>
            <person name="Sterky F."/>
            <person name="Terry A."/>
            <person name="Tsai C.J."/>
            <person name="Uberbacher E."/>
            <person name="Unneberg P."/>
            <person name="Vahala J."/>
            <person name="Wall K."/>
            <person name="Wessler S."/>
            <person name="Yang G."/>
            <person name="Yin T."/>
            <person name="Douglas C."/>
            <person name="Marra M."/>
            <person name="Sandberg G."/>
            <person name="Van de Peer Y."/>
            <person name="Rokhsar D."/>
        </authorList>
    </citation>
    <scope>NUCLEOTIDE SEQUENCE [LARGE SCALE GENOMIC DNA]</scope>
    <source>
        <strain evidence="2">cv. Nisqually</strain>
    </source>
</reference>
<gene>
    <name evidence="1" type="ORF">POPTR_018G096021v4</name>
</gene>
<name>A0ACC0RND9_POPTR</name>
<organism evidence="1 2">
    <name type="scientific">Populus trichocarpa</name>
    <name type="common">Western balsam poplar</name>
    <name type="synonym">Populus balsamifera subsp. trichocarpa</name>
    <dbReference type="NCBI Taxonomy" id="3694"/>
    <lineage>
        <taxon>Eukaryota</taxon>
        <taxon>Viridiplantae</taxon>
        <taxon>Streptophyta</taxon>
        <taxon>Embryophyta</taxon>
        <taxon>Tracheophyta</taxon>
        <taxon>Spermatophyta</taxon>
        <taxon>Magnoliopsida</taxon>
        <taxon>eudicotyledons</taxon>
        <taxon>Gunneridae</taxon>
        <taxon>Pentapetalae</taxon>
        <taxon>rosids</taxon>
        <taxon>fabids</taxon>
        <taxon>Malpighiales</taxon>
        <taxon>Salicaceae</taxon>
        <taxon>Saliceae</taxon>
        <taxon>Populus</taxon>
    </lineage>
</organism>
<accession>A0ACC0RND9</accession>
<evidence type="ECO:0000313" key="2">
    <source>
        <dbReference type="Proteomes" id="UP000006729"/>
    </source>
</evidence>
<dbReference type="Proteomes" id="UP000006729">
    <property type="component" value="Chromosome 18"/>
</dbReference>
<keyword evidence="2" id="KW-1185">Reference proteome</keyword>
<evidence type="ECO:0000313" key="1">
    <source>
        <dbReference type="EMBL" id="KAI9378449.1"/>
    </source>
</evidence>
<protein>
    <submittedName>
        <fullName evidence="1">Uncharacterized protein</fullName>
    </submittedName>
</protein>
<comment type="caution">
    <text evidence="1">The sequence shown here is derived from an EMBL/GenBank/DDBJ whole genome shotgun (WGS) entry which is preliminary data.</text>
</comment>
<proteinExistence type="predicted"/>